<dbReference type="InterPro" id="IPR015421">
    <property type="entry name" value="PyrdxlP-dep_Trfase_major"/>
</dbReference>
<sequence length="528" mass="58026">MSKKKIEYEIEYEHHARYDRMVGRMKRHEYPMLKGITYLDYAGTALPCSSLIQDFSEQLNKRLISNTHSALAWTPTSPQAIVDTTRRDVLALFNASPAHWEVVFTSNATGAVKLVAEALGGHEEGFDYYYHRDCHTSLVGVRELASNSHCLTSDQETEAWLDCPDNSSTRPTLLAYPAQSNMNGRRLPLHWSSRIRESTGHANSYTLLDIAALASTTSIDLSNQATGPDFLTLSFYKIYGFPDLGALIVRKSASHLFSKRRYFGGGTTDSISKSWVLRKSTSLAASLEDGTLPTHNILALQCAIKTHARLYGGLSSISQHVSWLAQSLYSQLSSLRHANGQPVCTIYKDSSSSYDDSKTQGGVVAFNIFDAFGKCFPTSRVAALALQNGIHLRAGGLCNPQGMAHALGFSDEQVYEAFEAGYRCGQDAGPEGRPFGMVRVSLGASSVMEDVQVFIEFIRREFMGQKGKGVRGVWWNAVLIKARQRGKNGVGGVEGYEKSKSGDSESEDGSAKTRKEVGCMGMVIKRFA</sequence>
<dbReference type="Proteomes" id="UP001152607">
    <property type="component" value="Unassembled WGS sequence"/>
</dbReference>
<dbReference type="InterPro" id="IPR015424">
    <property type="entry name" value="PyrdxlP-dep_Trfase"/>
</dbReference>
<dbReference type="OrthoDB" id="10264306at2759"/>
<keyword evidence="4" id="KW-1185">Reference proteome</keyword>
<evidence type="ECO:0000313" key="4">
    <source>
        <dbReference type="Proteomes" id="UP001152607"/>
    </source>
</evidence>
<proteinExistence type="predicted"/>
<name>A0A9W4XPW4_9PLEO</name>
<dbReference type="Gene3D" id="3.40.640.10">
    <property type="entry name" value="Type I PLP-dependent aspartate aminotransferase-like (Major domain)"/>
    <property type="match status" value="1"/>
</dbReference>
<organism evidence="3 4">
    <name type="scientific">Periconia digitata</name>
    <dbReference type="NCBI Taxonomy" id="1303443"/>
    <lineage>
        <taxon>Eukaryota</taxon>
        <taxon>Fungi</taxon>
        <taxon>Dikarya</taxon>
        <taxon>Ascomycota</taxon>
        <taxon>Pezizomycotina</taxon>
        <taxon>Dothideomycetes</taxon>
        <taxon>Pleosporomycetidae</taxon>
        <taxon>Pleosporales</taxon>
        <taxon>Massarineae</taxon>
        <taxon>Periconiaceae</taxon>
        <taxon>Periconia</taxon>
    </lineage>
</organism>
<dbReference type="EMBL" id="CAOQHR010000009">
    <property type="protein sequence ID" value="CAI6339303.1"/>
    <property type="molecule type" value="Genomic_DNA"/>
</dbReference>
<dbReference type="GO" id="GO:0008265">
    <property type="term" value="F:molybdenum cofactor sulfurtransferase activity"/>
    <property type="evidence" value="ECO:0007669"/>
    <property type="project" value="TreeGrafter"/>
</dbReference>
<feature type="domain" description="Aminotransferase class V" evidence="2">
    <location>
        <begin position="37"/>
        <end position="454"/>
    </location>
</feature>
<evidence type="ECO:0000256" key="1">
    <source>
        <dbReference type="SAM" id="MobiDB-lite"/>
    </source>
</evidence>
<feature type="region of interest" description="Disordered" evidence="1">
    <location>
        <begin position="488"/>
        <end position="513"/>
    </location>
</feature>
<reference evidence="3" key="1">
    <citation type="submission" date="2023-01" db="EMBL/GenBank/DDBJ databases">
        <authorList>
            <person name="Van Ghelder C."/>
            <person name="Rancurel C."/>
        </authorList>
    </citation>
    <scope>NUCLEOTIDE SEQUENCE</scope>
    <source>
        <strain evidence="3">CNCM I-4278</strain>
    </source>
</reference>
<evidence type="ECO:0000313" key="3">
    <source>
        <dbReference type="EMBL" id="CAI6339303.1"/>
    </source>
</evidence>
<dbReference type="GO" id="GO:0043545">
    <property type="term" value="P:molybdopterin cofactor metabolic process"/>
    <property type="evidence" value="ECO:0007669"/>
    <property type="project" value="TreeGrafter"/>
</dbReference>
<comment type="caution">
    <text evidence="3">The sequence shown here is derived from an EMBL/GenBank/DDBJ whole genome shotgun (WGS) entry which is preliminary data.</text>
</comment>
<dbReference type="PANTHER" id="PTHR14237">
    <property type="entry name" value="MOLYBDOPTERIN COFACTOR SULFURASE MOSC"/>
    <property type="match status" value="1"/>
</dbReference>
<accession>A0A9W4XPW4</accession>
<dbReference type="SUPFAM" id="SSF53383">
    <property type="entry name" value="PLP-dependent transferases"/>
    <property type="match status" value="1"/>
</dbReference>
<gene>
    <name evidence="3" type="ORF">PDIGIT_LOCUS12457</name>
</gene>
<protein>
    <recommendedName>
        <fullName evidence="2">Aminotransferase class V domain-containing protein</fullName>
    </recommendedName>
</protein>
<feature type="compositionally biased region" description="Basic and acidic residues" evidence="1">
    <location>
        <begin position="495"/>
        <end position="513"/>
    </location>
</feature>
<dbReference type="InterPro" id="IPR000192">
    <property type="entry name" value="Aminotrans_V_dom"/>
</dbReference>
<dbReference type="PANTHER" id="PTHR14237:SF80">
    <property type="entry name" value="MOLYBDENUM COFACTOR SULFURASE"/>
    <property type="match status" value="1"/>
</dbReference>
<evidence type="ECO:0000259" key="2">
    <source>
        <dbReference type="Pfam" id="PF00266"/>
    </source>
</evidence>
<dbReference type="Pfam" id="PF00266">
    <property type="entry name" value="Aminotran_5"/>
    <property type="match status" value="1"/>
</dbReference>
<dbReference type="AlphaFoldDB" id="A0A9W4XPW4"/>